<keyword evidence="1" id="KW-1133">Transmembrane helix</keyword>
<proteinExistence type="predicted"/>
<feature type="transmembrane region" description="Helical" evidence="1">
    <location>
        <begin position="104"/>
        <end position="124"/>
    </location>
</feature>
<keyword evidence="3" id="KW-1185">Reference proteome</keyword>
<organism evidence="2 3">
    <name type="scientific">Tissierella carlieri</name>
    <dbReference type="NCBI Taxonomy" id="689904"/>
    <lineage>
        <taxon>Bacteria</taxon>
        <taxon>Bacillati</taxon>
        <taxon>Bacillota</taxon>
        <taxon>Tissierellia</taxon>
        <taxon>Tissierellales</taxon>
        <taxon>Tissierellaceae</taxon>
        <taxon>Tissierella</taxon>
    </lineage>
</organism>
<protein>
    <submittedName>
        <fullName evidence="2">TIGR04086 family membrane protein</fullName>
    </submittedName>
</protein>
<dbReference type="NCBIfam" id="TIGR04086">
    <property type="entry name" value="TIGR04086_membr"/>
    <property type="match status" value="1"/>
</dbReference>
<feature type="transmembrane region" description="Helical" evidence="1">
    <location>
        <begin position="46"/>
        <end position="64"/>
    </location>
</feature>
<dbReference type="RefSeq" id="WP_216562266.1">
    <property type="nucleotide sequence ID" value="NZ_JAHLOH010000053.1"/>
</dbReference>
<sequence>MKTKNLNKNIYLLKGLVLAYIITCILILFFSILLTYSSLRENKMPLVNTIIMVISVTSGSVYVAKMVKEKGWINGGIIGMAYYLILIMLNFIFLKPLVLDIFSISKLVLACIIGIIGGIIGINIS</sequence>
<keyword evidence="1" id="KW-0472">Membrane</keyword>
<dbReference type="Proteomes" id="UP001524478">
    <property type="component" value="Unassembled WGS sequence"/>
</dbReference>
<evidence type="ECO:0000313" key="2">
    <source>
        <dbReference type="EMBL" id="MCQ4921898.1"/>
    </source>
</evidence>
<feature type="transmembrane region" description="Helical" evidence="1">
    <location>
        <begin position="71"/>
        <end position="92"/>
    </location>
</feature>
<dbReference type="EMBL" id="JANGAC010000001">
    <property type="protein sequence ID" value="MCQ4921898.1"/>
    <property type="molecule type" value="Genomic_DNA"/>
</dbReference>
<name>A0ABT1S601_9FIRM</name>
<evidence type="ECO:0000313" key="3">
    <source>
        <dbReference type="Proteomes" id="UP001524478"/>
    </source>
</evidence>
<dbReference type="InterPro" id="IPR023804">
    <property type="entry name" value="DUF3792_TM"/>
</dbReference>
<comment type="caution">
    <text evidence="2">The sequence shown here is derived from an EMBL/GenBank/DDBJ whole genome shotgun (WGS) entry which is preliminary data.</text>
</comment>
<evidence type="ECO:0000256" key="1">
    <source>
        <dbReference type="SAM" id="Phobius"/>
    </source>
</evidence>
<gene>
    <name evidence="2" type="ORF">NE686_02260</name>
</gene>
<accession>A0ABT1S601</accession>
<keyword evidence="1" id="KW-0812">Transmembrane</keyword>
<feature type="transmembrane region" description="Helical" evidence="1">
    <location>
        <begin position="12"/>
        <end position="34"/>
    </location>
</feature>
<reference evidence="2 3" key="1">
    <citation type="submission" date="2022-06" db="EMBL/GenBank/DDBJ databases">
        <title>Isolation of gut microbiota from human fecal samples.</title>
        <authorList>
            <person name="Pamer E.G."/>
            <person name="Barat B."/>
            <person name="Waligurski E."/>
            <person name="Medina S."/>
            <person name="Paddock L."/>
            <person name="Mostad J."/>
        </authorList>
    </citation>
    <scope>NUCLEOTIDE SEQUENCE [LARGE SCALE GENOMIC DNA]</scope>
    <source>
        <strain evidence="2 3">DFI.7.95</strain>
    </source>
</reference>
<dbReference type="Pfam" id="PF12670">
    <property type="entry name" value="DUF3792"/>
    <property type="match status" value="1"/>
</dbReference>